<dbReference type="SMART" id="SM00184">
    <property type="entry name" value="RING"/>
    <property type="match status" value="1"/>
</dbReference>
<organism evidence="7 8">
    <name type="scientific">Dothidotthia symphoricarpi CBS 119687</name>
    <dbReference type="NCBI Taxonomy" id="1392245"/>
    <lineage>
        <taxon>Eukaryota</taxon>
        <taxon>Fungi</taxon>
        <taxon>Dikarya</taxon>
        <taxon>Ascomycota</taxon>
        <taxon>Pezizomycotina</taxon>
        <taxon>Dothideomycetes</taxon>
        <taxon>Pleosporomycetidae</taxon>
        <taxon>Pleosporales</taxon>
        <taxon>Dothidotthiaceae</taxon>
        <taxon>Dothidotthia</taxon>
    </lineage>
</organism>
<dbReference type="EMBL" id="ML977501">
    <property type="protein sequence ID" value="KAF2132442.1"/>
    <property type="molecule type" value="Genomic_DNA"/>
</dbReference>
<reference evidence="7" key="1">
    <citation type="journal article" date="2020" name="Stud. Mycol.">
        <title>101 Dothideomycetes genomes: a test case for predicting lifestyles and emergence of pathogens.</title>
        <authorList>
            <person name="Haridas S."/>
            <person name="Albert R."/>
            <person name="Binder M."/>
            <person name="Bloem J."/>
            <person name="Labutti K."/>
            <person name="Salamov A."/>
            <person name="Andreopoulos B."/>
            <person name="Baker S."/>
            <person name="Barry K."/>
            <person name="Bills G."/>
            <person name="Bluhm B."/>
            <person name="Cannon C."/>
            <person name="Castanera R."/>
            <person name="Culley D."/>
            <person name="Daum C."/>
            <person name="Ezra D."/>
            <person name="Gonzalez J."/>
            <person name="Henrissat B."/>
            <person name="Kuo A."/>
            <person name="Liang C."/>
            <person name="Lipzen A."/>
            <person name="Lutzoni F."/>
            <person name="Magnuson J."/>
            <person name="Mondo S."/>
            <person name="Nolan M."/>
            <person name="Ohm R."/>
            <person name="Pangilinan J."/>
            <person name="Park H.-J."/>
            <person name="Ramirez L."/>
            <person name="Alfaro M."/>
            <person name="Sun H."/>
            <person name="Tritt A."/>
            <person name="Yoshinaga Y."/>
            <person name="Zwiers L.-H."/>
            <person name="Turgeon B."/>
            <person name="Goodwin S."/>
            <person name="Spatafora J."/>
            <person name="Crous P."/>
            <person name="Grigoriev I."/>
        </authorList>
    </citation>
    <scope>NUCLEOTIDE SEQUENCE</scope>
    <source>
        <strain evidence="7">CBS 119687</strain>
    </source>
</reference>
<dbReference type="Pfam" id="PF13639">
    <property type="entry name" value="zf-RING_2"/>
    <property type="match status" value="1"/>
</dbReference>
<evidence type="ECO:0000313" key="8">
    <source>
        <dbReference type="Proteomes" id="UP000799771"/>
    </source>
</evidence>
<dbReference type="PANTHER" id="PTHR45969">
    <property type="entry name" value="RING ZINC FINGER PROTEIN-RELATED"/>
    <property type="match status" value="1"/>
</dbReference>
<dbReference type="GeneID" id="54410651"/>
<evidence type="ECO:0000256" key="3">
    <source>
        <dbReference type="ARBA" id="ARBA00022833"/>
    </source>
</evidence>
<dbReference type="PROSITE" id="PS50089">
    <property type="entry name" value="ZF_RING_2"/>
    <property type="match status" value="1"/>
</dbReference>
<dbReference type="OrthoDB" id="8062037at2759"/>
<sequence length="494" mass="54991">MAKPYFIVFSSPDELLANGLEVFTPESLGHECPVCLETWHSDPSEPVRTLCGHEFHRDCLASWVKTGKGNRGTCPTCLDVLCERVGASTSENDASITPSDQVVDAAALLVNIGHIQFEEDAIITSSSATWNNHVQQHACFDADASDVNWPELIVEALVNRRKVVKSSMDPWRLVTTDDFEDVKTIVVSLMQCAEEAGVDVSVIRDILAILGEYEENSDTRNVEDVFEDIGLQDLLGSYKSDDESMEWLKERQSSEDAQSFRDFAKYNKLEEFGGLWLSLPPTTQEVHRARTSRWSMSSEESEGYVAENTTPGRGTNALQKSARSKTKSIMSRFQRSLSITHRRPSTPAMVSKDVHVQVVPNSTCLWYFYDVMSVEYGARTTTFTSYGNITLQVMNEAVEIKVESGGTVVLAWTAFEELGDNPAATVTIPPGRVYEIRDVENVRGESEQHGTTIIEAAKTLLRVDGPHICRWSHTKKIVIVQNDIAYPLGHADKS</sequence>
<evidence type="ECO:0000256" key="2">
    <source>
        <dbReference type="ARBA" id="ARBA00022771"/>
    </source>
</evidence>
<accession>A0A6A6AKF7</accession>
<dbReference type="Proteomes" id="UP000799771">
    <property type="component" value="Unassembled WGS sequence"/>
</dbReference>
<dbReference type="InterPro" id="IPR013083">
    <property type="entry name" value="Znf_RING/FYVE/PHD"/>
</dbReference>
<feature type="domain" description="RING-type" evidence="6">
    <location>
        <begin position="32"/>
        <end position="77"/>
    </location>
</feature>
<protein>
    <recommendedName>
        <fullName evidence="6">RING-type domain-containing protein</fullName>
    </recommendedName>
</protein>
<name>A0A6A6AKF7_9PLEO</name>
<evidence type="ECO:0000256" key="5">
    <source>
        <dbReference type="SAM" id="MobiDB-lite"/>
    </source>
</evidence>
<evidence type="ECO:0000256" key="4">
    <source>
        <dbReference type="PROSITE-ProRule" id="PRU00175"/>
    </source>
</evidence>
<keyword evidence="1" id="KW-0479">Metal-binding</keyword>
<keyword evidence="8" id="KW-1185">Reference proteome</keyword>
<feature type="compositionally biased region" description="Polar residues" evidence="5">
    <location>
        <begin position="307"/>
        <end position="321"/>
    </location>
</feature>
<proteinExistence type="predicted"/>
<feature type="region of interest" description="Disordered" evidence="5">
    <location>
        <begin position="299"/>
        <end position="321"/>
    </location>
</feature>
<dbReference type="InterPro" id="IPR001841">
    <property type="entry name" value="Znf_RING"/>
</dbReference>
<dbReference type="Gene3D" id="3.30.40.10">
    <property type="entry name" value="Zinc/RING finger domain, C3HC4 (zinc finger)"/>
    <property type="match status" value="1"/>
</dbReference>
<evidence type="ECO:0000313" key="7">
    <source>
        <dbReference type="EMBL" id="KAF2132442.1"/>
    </source>
</evidence>
<dbReference type="SUPFAM" id="SSF57850">
    <property type="entry name" value="RING/U-box"/>
    <property type="match status" value="1"/>
</dbReference>
<keyword evidence="2 4" id="KW-0863">Zinc-finger</keyword>
<keyword evidence="3" id="KW-0862">Zinc</keyword>
<dbReference type="RefSeq" id="XP_033526829.1">
    <property type="nucleotide sequence ID" value="XM_033670219.1"/>
</dbReference>
<dbReference type="GO" id="GO:0008270">
    <property type="term" value="F:zinc ion binding"/>
    <property type="evidence" value="ECO:0007669"/>
    <property type="project" value="UniProtKB-KW"/>
</dbReference>
<evidence type="ECO:0000256" key="1">
    <source>
        <dbReference type="ARBA" id="ARBA00022723"/>
    </source>
</evidence>
<evidence type="ECO:0000259" key="6">
    <source>
        <dbReference type="PROSITE" id="PS50089"/>
    </source>
</evidence>
<gene>
    <name evidence="7" type="ORF">P153DRAFT_383324</name>
</gene>
<dbReference type="AlphaFoldDB" id="A0A6A6AKF7"/>